<evidence type="ECO:0000256" key="1">
    <source>
        <dbReference type="ARBA" id="ARBA00022737"/>
    </source>
</evidence>
<comment type="caution">
    <text evidence="4">The sequence shown here is derived from an EMBL/GenBank/DDBJ whole genome shotgun (WGS) entry which is preliminary data.</text>
</comment>
<dbReference type="InterPro" id="IPR051210">
    <property type="entry name" value="Ub_ligase/GEF_domain"/>
</dbReference>
<dbReference type="PANTHER" id="PTHR22870">
    <property type="entry name" value="REGULATOR OF CHROMOSOME CONDENSATION"/>
    <property type="match status" value="1"/>
</dbReference>
<feature type="repeat" description="RCC1" evidence="2">
    <location>
        <begin position="258"/>
        <end position="336"/>
    </location>
</feature>
<evidence type="ECO:0000256" key="2">
    <source>
        <dbReference type="PROSITE-ProRule" id="PRU00235"/>
    </source>
</evidence>
<evidence type="ECO:0000256" key="3">
    <source>
        <dbReference type="SAM" id="MobiDB-lite"/>
    </source>
</evidence>
<protein>
    <recommendedName>
        <fullName evidence="6">Regulator of chromosome condensation family protein</fullName>
    </recommendedName>
</protein>
<name>A0A8X8CT75_POPTO</name>
<proteinExistence type="predicted"/>
<dbReference type="PROSITE" id="PS00626">
    <property type="entry name" value="RCC1_2"/>
    <property type="match status" value="3"/>
</dbReference>
<accession>A0A8X8CT75</accession>
<dbReference type="PROSITE" id="PS50012">
    <property type="entry name" value="RCC1_3"/>
    <property type="match status" value="3"/>
</dbReference>
<dbReference type="AlphaFoldDB" id="A0A8X8CT75"/>
<evidence type="ECO:0000313" key="4">
    <source>
        <dbReference type="EMBL" id="KAG6765382.1"/>
    </source>
</evidence>
<evidence type="ECO:0008006" key="6">
    <source>
        <dbReference type="Google" id="ProtNLM"/>
    </source>
</evidence>
<feature type="repeat" description="RCC1" evidence="2">
    <location>
        <begin position="425"/>
        <end position="478"/>
    </location>
</feature>
<dbReference type="PANTHER" id="PTHR22870:SF382">
    <property type="entry name" value="REGULATOR OF CHROMOSOME CONDENSATION (RCC1) FAMILY PROTEIN"/>
    <property type="match status" value="1"/>
</dbReference>
<dbReference type="OrthoDB" id="5370059at2759"/>
<dbReference type="Pfam" id="PF00415">
    <property type="entry name" value="RCC1"/>
    <property type="match status" value="3"/>
</dbReference>
<feature type="region of interest" description="Disordered" evidence="3">
    <location>
        <begin position="172"/>
        <end position="229"/>
    </location>
</feature>
<dbReference type="EMBL" id="JAAWWB010000015">
    <property type="protein sequence ID" value="KAG6765382.1"/>
    <property type="molecule type" value="Genomic_DNA"/>
</dbReference>
<evidence type="ECO:0000313" key="5">
    <source>
        <dbReference type="Proteomes" id="UP000886885"/>
    </source>
</evidence>
<gene>
    <name evidence="4" type="ORF">POTOM_029421</name>
</gene>
<keyword evidence="5" id="KW-1185">Reference proteome</keyword>
<dbReference type="Proteomes" id="UP000886885">
    <property type="component" value="Chromosome 8A"/>
</dbReference>
<dbReference type="Pfam" id="PF13540">
    <property type="entry name" value="RCC1_2"/>
    <property type="match status" value="3"/>
</dbReference>
<sequence>MNVEGKEEGVVNMDVHNEKLVYMWGYLPGALPQRSPILSPLAVRSTVHAWKDVCGGGCGFAMAISESGKLITWGSTDDLGQSYVTSGKHGVALHHKTLQLHSETPEAFPLPTEASIVKAAAGWAHCVAATDNGEVYTWGWKECIPSGKVFSDQSGAGGMEKDVFERQNLFFTEQGSPRSQGSRSSGGSGTLSGLDGRGSKDESTKRRRILSAKQAAESSSTGDETPSAFPCLVTLNPGVRIVTVSAGGRHTLALSDIGQVWGWGYGGEGQLGLGSRIRMVSSPHPIPCIDSSYGKERAAVLSRGGMTSEGQGFRVPGTYVKGIACGGRHSAVITDAGALLAFGWGLYGQNLRALYKLLFLHIGCKSNLKVSPQMQVKNSCLEAMKCGQGSTDDELSPTCVSSLLGIRIEGVAAGLWHTVCVSADGDLYTFGGNQFGQLGTGGDQAETLPRLLEAPSLENIHAKTISCGARHSTVISEDGKVFCWGWNKYGQVLMLNPNQSSNLRASGMTLECIHFCSHHYVPMFMSANLRTYDFVIVKQLGLGDVIDRNVPSQVTIDGCVPKNVACGWWHTLLLAESPT</sequence>
<dbReference type="InterPro" id="IPR000408">
    <property type="entry name" value="Reg_chr_condens"/>
</dbReference>
<feature type="repeat" description="RCC1" evidence="2">
    <location>
        <begin position="68"/>
        <end position="132"/>
    </location>
</feature>
<reference evidence="4" key="1">
    <citation type="journal article" date="2020" name="bioRxiv">
        <title>Hybrid origin of Populus tomentosa Carr. identified through genome sequencing and phylogenomic analysis.</title>
        <authorList>
            <person name="An X."/>
            <person name="Gao K."/>
            <person name="Chen Z."/>
            <person name="Li J."/>
            <person name="Yang X."/>
            <person name="Yang X."/>
            <person name="Zhou J."/>
            <person name="Guo T."/>
            <person name="Zhao T."/>
            <person name="Huang S."/>
            <person name="Miao D."/>
            <person name="Khan W.U."/>
            <person name="Rao P."/>
            <person name="Ye M."/>
            <person name="Lei B."/>
            <person name="Liao W."/>
            <person name="Wang J."/>
            <person name="Ji L."/>
            <person name="Li Y."/>
            <person name="Guo B."/>
            <person name="Mustafa N.S."/>
            <person name="Li S."/>
            <person name="Yun Q."/>
            <person name="Keller S.R."/>
            <person name="Mao J."/>
            <person name="Zhang R."/>
            <person name="Strauss S.H."/>
        </authorList>
    </citation>
    <scope>NUCLEOTIDE SEQUENCE</scope>
    <source>
        <strain evidence="4">GM15</strain>
        <tissue evidence="4">Leaf</tissue>
    </source>
</reference>
<organism evidence="4 5">
    <name type="scientific">Populus tomentosa</name>
    <name type="common">Chinese white poplar</name>
    <dbReference type="NCBI Taxonomy" id="118781"/>
    <lineage>
        <taxon>Eukaryota</taxon>
        <taxon>Viridiplantae</taxon>
        <taxon>Streptophyta</taxon>
        <taxon>Embryophyta</taxon>
        <taxon>Tracheophyta</taxon>
        <taxon>Spermatophyta</taxon>
        <taxon>Magnoliopsida</taxon>
        <taxon>eudicotyledons</taxon>
        <taxon>Gunneridae</taxon>
        <taxon>Pentapetalae</taxon>
        <taxon>rosids</taxon>
        <taxon>fabids</taxon>
        <taxon>Malpighiales</taxon>
        <taxon>Salicaceae</taxon>
        <taxon>Saliceae</taxon>
        <taxon>Populus</taxon>
    </lineage>
</organism>
<keyword evidence="1" id="KW-0677">Repeat</keyword>